<evidence type="ECO:0000313" key="1">
    <source>
        <dbReference type="EMBL" id="BAR53441.1"/>
    </source>
</evidence>
<dbReference type="EMBL" id="AP014685">
    <property type="protein sequence ID" value="BAR53441.1"/>
    <property type="molecule type" value="Genomic_DNA"/>
</dbReference>
<gene>
    <name evidence="1" type="ORF">NK6_253</name>
</gene>
<sequence>MTCVRSICLIKFKQRGRAVDWQRPLFVSSR</sequence>
<accession>A0A0E4FQG1</accession>
<dbReference type="Proteomes" id="UP000063308">
    <property type="component" value="Chromosome"/>
</dbReference>
<proteinExistence type="predicted"/>
<dbReference type="AlphaFoldDB" id="A0A0E4FQG1"/>
<organism evidence="1 2">
    <name type="scientific">Bradyrhizobium diazoefficiens</name>
    <dbReference type="NCBI Taxonomy" id="1355477"/>
    <lineage>
        <taxon>Bacteria</taxon>
        <taxon>Pseudomonadati</taxon>
        <taxon>Pseudomonadota</taxon>
        <taxon>Alphaproteobacteria</taxon>
        <taxon>Hyphomicrobiales</taxon>
        <taxon>Nitrobacteraceae</taxon>
        <taxon>Bradyrhizobium</taxon>
    </lineage>
</organism>
<name>A0A0E4FQG1_9BRAD</name>
<evidence type="ECO:0000313" key="2">
    <source>
        <dbReference type="Proteomes" id="UP000063308"/>
    </source>
</evidence>
<reference evidence="1 2" key="1">
    <citation type="submission" date="2014-11" db="EMBL/GenBank/DDBJ databases">
        <title>Symbiosis island explosion on the genome of extra-slow-growing strains of soybean bradyrhizobia with massive insertion sequences.</title>
        <authorList>
            <person name="Iida T."/>
            <person name="Minamisawa K."/>
        </authorList>
    </citation>
    <scope>NUCLEOTIDE SEQUENCE [LARGE SCALE GENOMIC DNA]</scope>
    <source>
        <strain evidence="1 2">NK6</strain>
    </source>
</reference>
<protein>
    <submittedName>
        <fullName evidence="1">Uncharacterized protein</fullName>
    </submittedName>
</protein>